<protein>
    <submittedName>
        <fullName evidence="2">Uncharacterized protein</fullName>
    </submittedName>
</protein>
<organism evidence="2 3">
    <name type="scientific">Lymnaea stagnalis</name>
    <name type="common">Great pond snail</name>
    <name type="synonym">Helix stagnalis</name>
    <dbReference type="NCBI Taxonomy" id="6523"/>
    <lineage>
        <taxon>Eukaryota</taxon>
        <taxon>Metazoa</taxon>
        <taxon>Spiralia</taxon>
        <taxon>Lophotrochozoa</taxon>
        <taxon>Mollusca</taxon>
        <taxon>Gastropoda</taxon>
        <taxon>Heterobranchia</taxon>
        <taxon>Euthyneura</taxon>
        <taxon>Panpulmonata</taxon>
        <taxon>Hygrophila</taxon>
        <taxon>Lymnaeoidea</taxon>
        <taxon>Lymnaeidae</taxon>
        <taxon>Lymnaea</taxon>
    </lineage>
</organism>
<evidence type="ECO:0000313" key="2">
    <source>
        <dbReference type="EMBL" id="CAL1534807.1"/>
    </source>
</evidence>
<evidence type="ECO:0000313" key="3">
    <source>
        <dbReference type="Proteomes" id="UP001497497"/>
    </source>
</evidence>
<evidence type="ECO:0000256" key="1">
    <source>
        <dbReference type="SAM" id="MobiDB-lite"/>
    </source>
</evidence>
<dbReference type="EMBL" id="CAXITT010000182">
    <property type="protein sequence ID" value="CAL1534807.1"/>
    <property type="molecule type" value="Genomic_DNA"/>
</dbReference>
<feature type="region of interest" description="Disordered" evidence="1">
    <location>
        <begin position="214"/>
        <end position="236"/>
    </location>
</feature>
<name>A0AAV2HM81_LYMST</name>
<reference evidence="2 3" key="1">
    <citation type="submission" date="2024-04" db="EMBL/GenBank/DDBJ databases">
        <authorList>
            <consortium name="Genoscope - CEA"/>
            <person name="William W."/>
        </authorList>
    </citation>
    <scope>NUCLEOTIDE SEQUENCE [LARGE SCALE GENOMIC DNA]</scope>
</reference>
<proteinExistence type="predicted"/>
<comment type="caution">
    <text evidence="2">The sequence shown here is derived from an EMBL/GenBank/DDBJ whole genome shotgun (WGS) entry which is preliminary data.</text>
</comment>
<dbReference type="Proteomes" id="UP001497497">
    <property type="component" value="Unassembled WGS sequence"/>
</dbReference>
<sequence length="512" mass="53826">MLLNSFGPRMIVNNPMPPVSVSVVTNVTKSLAQVVPTIGINHTVFSAQQLINSQQSTAQIINTAGAPPGTHVINSSPQGPQLVSSAPQGTQFVNPSGQGAQLVNNTSQATQLMNALSVQSLNNQLLITNPIQQVSPSNSLSQLSPAMAAQLLAQGQQQLQQMSPSFLQSQIQKQTQNSMLGGQNMFASVSLPTLTVTSDHCDVIASSIPQSSLISSIQNSQRPEDQMDKSDLSNMKDPMGNPSMYASTSQPLFVIPQGNANPVMQVIGTPQQLSSAQGLSADMNNISQIFNPISIQQMMNTVSLGGVHQQHQQPFQILQLQQLLQQIQNQGQNLHGISLPLNQSSSPSQATLGPQTVVVPQQSLQLNSVMDINTLHSSLSPVAQGYQNQLSPAAAQLQHISSALTVHQVTPVNTGGAVGVIHNTGVQGLIQAPPKSLSSVVATVQQSQQIATDQVNSINKTQTITPSGIMTQESSGPSASVQTSINNASKISSVSNAGTKLLHSGKSSKSKS</sequence>
<accession>A0AAV2HM81</accession>
<dbReference type="AlphaFoldDB" id="A0AAV2HM81"/>
<feature type="compositionally biased region" description="Basic and acidic residues" evidence="1">
    <location>
        <begin position="222"/>
        <end position="231"/>
    </location>
</feature>
<keyword evidence="3" id="KW-1185">Reference proteome</keyword>
<gene>
    <name evidence="2" type="ORF">GSLYS_00008767001</name>
</gene>
<feature type="non-terminal residue" evidence="2">
    <location>
        <position position="512"/>
    </location>
</feature>